<proteinExistence type="inferred from homology"/>
<feature type="domain" description="YCII-related" evidence="2">
    <location>
        <begin position="5"/>
        <end position="88"/>
    </location>
</feature>
<dbReference type="SUPFAM" id="SSF54909">
    <property type="entry name" value="Dimeric alpha+beta barrel"/>
    <property type="match status" value="1"/>
</dbReference>
<sequence length="105" mass="11774">MKKLFAFYCRDGEHSAIFREHSHDALIEHFAEHGKDFAVAGPMVKGDKIVGSLLVIKAVDESDARAKLEAIPYFSVGVWQSIRVDEFRPLFGDWAASLEEEAKHG</sequence>
<comment type="similarity">
    <text evidence="1">Belongs to the YciI family.</text>
</comment>
<comment type="caution">
    <text evidence="3">The sequence shown here is derived from an EMBL/GenBank/DDBJ whole genome shotgun (WGS) entry which is preliminary data.</text>
</comment>
<evidence type="ECO:0000313" key="4">
    <source>
        <dbReference type="Proteomes" id="UP001343492"/>
    </source>
</evidence>
<reference evidence="3 4" key="1">
    <citation type="submission" date="2024-01" db="EMBL/GenBank/DDBJ databases">
        <title>The genome sequence of Erythrobacteraceae sp. strain 1XM1-14.</title>
        <authorList>
            <person name="Liu Y."/>
        </authorList>
    </citation>
    <scope>NUCLEOTIDE SEQUENCE [LARGE SCALE GENOMIC DNA]</scope>
    <source>
        <strain evidence="3 4">1XM1-14</strain>
    </source>
</reference>
<dbReference type="Gene3D" id="3.30.70.1060">
    <property type="entry name" value="Dimeric alpha+beta barrel"/>
    <property type="match status" value="1"/>
</dbReference>
<dbReference type="InterPro" id="IPR011008">
    <property type="entry name" value="Dimeric_a/b-barrel"/>
</dbReference>
<dbReference type="InterPro" id="IPR005545">
    <property type="entry name" value="YCII"/>
</dbReference>
<dbReference type="EMBL" id="JAZDQV010000003">
    <property type="protein sequence ID" value="MEE1876963.1"/>
    <property type="molecule type" value="Genomic_DNA"/>
</dbReference>
<evidence type="ECO:0000259" key="2">
    <source>
        <dbReference type="Pfam" id="PF03795"/>
    </source>
</evidence>
<keyword evidence="4" id="KW-1185">Reference proteome</keyword>
<accession>A0ABU7GCY2</accession>
<protein>
    <submittedName>
        <fullName evidence="3">YciI family protein</fullName>
    </submittedName>
</protein>
<dbReference type="Proteomes" id="UP001343492">
    <property type="component" value="Unassembled WGS sequence"/>
</dbReference>
<dbReference type="Pfam" id="PF03795">
    <property type="entry name" value="YCII"/>
    <property type="match status" value="1"/>
</dbReference>
<name>A0ABU7GCY2_9SPHN</name>
<evidence type="ECO:0000256" key="1">
    <source>
        <dbReference type="ARBA" id="ARBA00007689"/>
    </source>
</evidence>
<dbReference type="RefSeq" id="WP_354144065.1">
    <property type="nucleotide sequence ID" value="NZ_JAZDQV010000003.1"/>
</dbReference>
<organism evidence="3 4">
    <name type="scientific">Altererythrobacter litoralis</name>
    <dbReference type="NCBI Taxonomy" id="3113904"/>
    <lineage>
        <taxon>Bacteria</taxon>
        <taxon>Pseudomonadati</taxon>
        <taxon>Pseudomonadota</taxon>
        <taxon>Alphaproteobacteria</taxon>
        <taxon>Sphingomonadales</taxon>
        <taxon>Erythrobacteraceae</taxon>
        <taxon>Altererythrobacter</taxon>
    </lineage>
</organism>
<evidence type="ECO:0000313" key="3">
    <source>
        <dbReference type="EMBL" id="MEE1876963.1"/>
    </source>
</evidence>
<gene>
    <name evidence="3" type="ORF">VRS74_04605</name>
</gene>